<accession>A0A365HFA1</accession>
<keyword evidence="1" id="KW-0812">Transmembrane</keyword>
<dbReference type="OrthoDB" id="5191668at2"/>
<keyword evidence="3" id="KW-1185">Reference proteome</keyword>
<feature type="transmembrane region" description="Helical" evidence="1">
    <location>
        <begin position="65"/>
        <end position="86"/>
    </location>
</feature>
<sequence length="193" mass="19893">MAPSMPPSPPLRLVRAAVFSAVCVILTSLGHLVASGQPMAPWAIGLGFAGVLGFALVLAGHERSLATITGGLLLGQFALHALFVAGHAHHAGHQAVVQDGGTGPEMMAVHLLAAVASAWWLRRGERRAWWLARLAAHLLAVPFSLVFSVLGPPVRGVAAAPPAPPIAPPVSNVLRYVLVLRGPPVRSPALGCG</sequence>
<organism evidence="2 3">
    <name type="scientific">Actinomadura craniellae</name>
    <dbReference type="NCBI Taxonomy" id="2231787"/>
    <lineage>
        <taxon>Bacteria</taxon>
        <taxon>Bacillati</taxon>
        <taxon>Actinomycetota</taxon>
        <taxon>Actinomycetes</taxon>
        <taxon>Streptosporangiales</taxon>
        <taxon>Thermomonosporaceae</taxon>
        <taxon>Actinomadura</taxon>
    </lineage>
</organism>
<dbReference type="EMBL" id="QLYX01000001">
    <property type="protein sequence ID" value="RAY16833.1"/>
    <property type="molecule type" value="Genomic_DNA"/>
</dbReference>
<feature type="transmembrane region" description="Helical" evidence="1">
    <location>
        <begin position="134"/>
        <end position="154"/>
    </location>
</feature>
<evidence type="ECO:0000313" key="3">
    <source>
        <dbReference type="Proteomes" id="UP000251891"/>
    </source>
</evidence>
<gene>
    <name evidence="2" type="ORF">DPM19_01315</name>
</gene>
<feature type="transmembrane region" description="Helical" evidence="1">
    <location>
        <begin position="39"/>
        <end position="58"/>
    </location>
</feature>
<protein>
    <submittedName>
        <fullName evidence="2">MFS transporter</fullName>
    </submittedName>
</protein>
<comment type="caution">
    <text evidence="2">The sequence shown here is derived from an EMBL/GenBank/DDBJ whole genome shotgun (WGS) entry which is preliminary data.</text>
</comment>
<dbReference type="AlphaFoldDB" id="A0A365HFA1"/>
<evidence type="ECO:0000313" key="2">
    <source>
        <dbReference type="EMBL" id="RAY16833.1"/>
    </source>
</evidence>
<evidence type="ECO:0000256" key="1">
    <source>
        <dbReference type="SAM" id="Phobius"/>
    </source>
</evidence>
<keyword evidence="1" id="KW-0472">Membrane</keyword>
<feature type="transmembrane region" description="Helical" evidence="1">
    <location>
        <begin position="106"/>
        <end position="122"/>
    </location>
</feature>
<feature type="transmembrane region" description="Helical" evidence="1">
    <location>
        <begin position="12"/>
        <end position="33"/>
    </location>
</feature>
<keyword evidence="1" id="KW-1133">Transmembrane helix</keyword>
<dbReference type="RefSeq" id="WP_111862884.1">
    <property type="nucleotide sequence ID" value="NZ_QLYX01000001.1"/>
</dbReference>
<name>A0A365HFA1_9ACTN</name>
<dbReference type="Proteomes" id="UP000251891">
    <property type="component" value="Unassembled WGS sequence"/>
</dbReference>
<reference evidence="2 3" key="1">
    <citation type="submission" date="2018-06" db="EMBL/GenBank/DDBJ databases">
        <title>Actinomadura craniellae sp. nov. isolated from marine sponge Craniella sp.</title>
        <authorList>
            <person name="Li L."/>
            <person name="Xu Q.H."/>
            <person name="Lin H.W."/>
            <person name="Lu Y.H."/>
        </authorList>
    </citation>
    <scope>NUCLEOTIDE SEQUENCE [LARGE SCALE GENOMIC DNA]</scope>
    <source>
        <strain evidence="2 3">LHW63021</strain>
    </source>
</reference>
<proteinExistence type="predicted"/>